<feature type="compositionally biased region" description="Polar residues" evidence="1">
    <location>
        <begin position="69"/>
        <end position="80"/>
    </location>
</feature>
<evidence type="ECO:0000313" key="3">
    <source>
        <dbReference type="Proteomes" id="UP000799779"/>
    </source>
</evidence>
<dbReference type="EMBL" id="ML977660">
    <property type="protein sequence ID" value="KAF1994421.1"/>
    <property type="molecule type" value="Genomic_DNA"/>
</dbReference>
<organism evidence="2 3">
    <name type="scientific">Amniculicola lignicola CBS 123094</name>
    <dbReference type="NCBI Taxonomy" id="1392246"/>
    <lineage>
        <taxon>Eukaryota</taxon>
        <taxon>Fungi</taxon>
        <taxon>Dikarya</taxon>
        <taxon>Ascomycota</taxon>
        <taxon>Pezizomycotina</taxon>
        <taxon>Dothideomycetes</taxon>
        <taxon>Pleosporomycetidae</taxon>
        <taxon>Pleosporales</taxon>
        <taxon>Amniculicolaceae</taxon>
        <taxon>Amniculicola</taxon>
    </lineage>
</organism>
<accession>A0A6A5W2L1</accession>
<feature type="region of interest" description="Disordered" evidence="1">
    <location>
        <begin position="139"/>
        <end position="225"/>
    </location>
</feature>
<evidence type="ECO:0000313" key="2">
    <source>
        <dbReference type="EMBL" id="KAF1994421.1"/>
    </source>
</evidence>
<feature type="region of interest" description="Disordered" evidence="1">
    <location>
        <begin position="56"/>
        <end position="112"/>
    </location>
</feature>
<dbReference type="AlphaFoldDB" id="A0A6A5W2L1"/>
<protein>
    <submittedName>
        <fullName evidence="2">Uncharacterized protein</fullName>
    </submittedName>
</protein>
<name>A0A6A5W2L1_9PLEO</name>
<proteinExistence type="predicted"/>
<feature type="compositionally biased region" description="Basic residues" evidence="1">
    <location>
        <begin position="169"/>
        <end position="181"/>
    </location>
</feature>
<feature type="compositionally biased region" description="Polar residues" evidence="1">
    <location>
        <begin position="206"/>
        <end position="220"/>
    </location>
</feature>
<feature type="compositionally biased region" description="Basic and acidic residues" evidence="1">
    <location>
        <begin position="139"/>
        <end position="153"/>
    </location>
</feature>
<keyword evidence="3" id="KW-1185">Reference proteome</keyword>
<evidence type="ECO:0000256" key="1">
    <source>
        <dbReference type="SAM" id="MobiDB-lite"/>
    </source>
</evidence>
<feature type="compositionally biased region" description="Basic and acidic residues" evidence="1">
    <location>
        <begin position="187"/>
        <end position="205"/>
    </location>
</feature>
<dbReference type="Proteomes" id="UP000799779">
    <property type="component" value="Unassembled WGS sequence"/>
</dbReference>
<sequence>MCVTTRYEPPCKIESHYLTMHIQCMAFKQSQNRGCNNRQVETIPTMTCEKCYYHPPPPSKENGMMGWRRNNTNTGQSNANLEGDQTLDEESQSGEGGNGEGSNNRKVHIKEGEEKIQVETEEGLKKEGEGEQLGVVEEIKSKKRIEQPQKNAERGNQPVGHKQIVQRKVVTHKPIATHRKASGQIKLAKEQSKNTDKKKIEDVAKSNESNLSKNQGTTKKSMALAPKAGTVSSWASSGSPSVHKPKIRPAFRSQLVRMPKYKKPTPIQVPAWVNISPKPDPNEKDHWTPDILIRGFTVPSPVVDTHVSPHAFPCSVTGSTTILDSCVVNTVSSMVWLEGVEVGDPMVSPVVGSHKRIDSGMECPDIQKLNISDDQARAPTSAPVPIPAVSSLPKKKKAVRPLSIATSGSTICSGASIPICVRKRYADISPGPHSPIVQTSIHLPNDHLEAPTTVLSLTAADAKKPMSKYSPLIPPSPTVLTKTLRDGPFAIPHIRQEASGYLSTEDLMAPQMAKFVFVGKGQAQGWA</sequence>
<gene>
    <name evidence="2" type="ORF">P154DRAFT_581799</name>
</gene>
<reference evidence="2" key="1">
    <citation type="journal article" date="2020" name="Stud. Mycol.">
        <title>101 Dothideomycetes genomes: a test case for predicting lifestyles and emergence of pathogens.</title>
        <authorList>
            <person name="Haridas S."/>
            <person name="Albert R."/>
            <person name="Binder M."/>
            <person name="Bloem J."/>
            <person name="Labutti K."/>
            <person name="Salamov A."/>
            <person name="Andreopoulos B."/>
            <person name="Baker S."/>
            <person name="Barry K."/>
            <person name="Bills G."/>
            <person name="Bluhm B."/>
            <person name="Cannon C."/>
            <person name="Castanera R."/>
            <person name="Culley D."/>
            <person name="Daum C."/>
            <person name="Ezra D."/>
            <person name="Gonzalez J."/>
            <person name="Henrissat B."/>
            <person name="Kuo A."/>
            <person name="Liang C."/>
            <person name="Lipzen A."/>
            <person name="Lutzoni F."/>
            <person name="Magnuson J."/>
            <person name="Mondo S."/>
            <person name="Nolan M."/>
            <person name="Ohm R."/>
            <person name="Pangilinan J."/>
            <person name="Park H.-J."/>
            <person name="Ramirez L."/>
            <person name="Alfaro M."/>
            <person name="Sun H."/>
            <person name="Tritt A."/>
            <person name="Yoshinaga Y."/>
            <person name="Zwiers L.-H."/>
            <person name="Turgeon B."/>
            <person name="Goodwin S."/>
            <person name="Spatafora J."/>
            <person name="Crous P."/>
            <person name="Grigoriev I."/>
        </authorList>
    </citation>
    <scope>NUCLEOTIDE SEQUENCE</scope>
    <source>
        <strain evidence="2">CBS 123094</strain>
    </source>
</reference>